<keyword evidence="7" id="KW-1185">Reference proteome</keyword>
<name>A0A2V1KAP0_9ACTO</name>
<proteinExistence type="inferred from homology"/>
<dbReference type="Pfam" id="PF00155">
    <property type="entry name" value="Aminotran_1_2"/>
    <property type="match status" value="1"/>
</dbReference>
<keyword evidence="3 4" id="KW-0808">Transferase</keyword>
<evidence type="ECO:0000256" key="4">
    <source>
        <dbReference type="RuleBase" id="RU000481"/>
    </source>
</evidence>
<dbReference type="PANTHER" id="PTHR42832">
    <property type="entry name" value="AMINO ACID AMINOTRANSFERASE"/>
    <property type="match status" value="1"/>
</dbReference>
<accession>A0A2V1KAP0</accession>
<dbReference type="InterPro" id="IPR015424">
    <property type="entry name" value="PyrdxlP-dep_Trfase"/>
</dbReference>
<dbReference type="InterPro" id="IPR019880">
    <property type="entry name" value="OxyQ"/>
</dbReference>
<comment type="cofactor">
    <cofactor evidence="1 4">
        <name>pyridoxal 5'-phosphate</name>
        <dbReference type="ChEBI" id="CHEBI:597326"/>
    </cofactor>
</comment>
<dbReference type="InterPro" id="IPR015422">
    <property type="entry name" value="PyrdxlP-dep_Trfase_small"/>
</dbReference>
<dbReference type="RefSeq" id="WP_109092880.1">
    <property type="nucleotide sequence ID" value="NZ_QETB01000001.1"/>
</dbReference>
<gene>
    <name evidence="6" type="ORF">DD236_03060</name>
</gene>
<evidence type="ECO:0000259" key="5">
    <source>
        <dbReference type="Pfam" id="PF00155"/>
    </source>
</evidence>
<dbReference type="OrthoDB" id="9813612at2"/>
<dbReference type="PROSITE" id="PS00105">
    <property type="entry name" value="AA_TRANSFER_CLASS_1"/>
    <property type="match status" value="1"/>
</dbReference>
<evidence type="ECO:0000256" key="1">
    <source>
        <dbReference type="ARBA" id="ARBA00001933"/>
    </source>
</evidence>
<dbReference type="Proteomes" id="UP000245283">
    <property type="component" value="Unassembled WGS sequence"/>
</dbReference>
<dbReference type="InterPro" id="IPR004838">
    <property type="entry name" value="NHTrfase_class1_PyrdxlP-BS"/>
</dbReference>
<evidence type="ECO:0000256" key="3">
    <source>
        <dbReference type="ARBA" id="ARBA00022679"/>
    </source>
</evidence>
<dbReference type="EC" id="2.6.1.-" evidence="4"/>
<comment type="similarity">
    <text evidence="4">Belongs to the class-I pyridoxal-phosphate-dependent aminotransferase family.</text>
</comment>
<keyword evidence="2 4" id="KW-0032">Aminotransferase</keyword>
<dbReference type="AlphaFoldDB" id="A0A2V1KAP0"/>
<organism evidence="6 7">
    <name type="scientific">Ancrocorticia populi</name>
    <dbReference type="NCBI Taxonomy" id="2175228"/>
    <lineage>
        <taxon>Bacteria</taxon>
        <taxon>Bacillati</taxon>
        <taxon>Actinomycetota</taxon>
        <taxon>Actinomycetes</taxon>
        <taxon>Actinomycetales</taxon>
        <taxon>Actinomycetaceae</taxon>
        <taxon>Ancrocorticia</taxon>
    </lineage>
</organism>
<dbReference type="CDD" id="cd00609">
    <property type="entry name" value="AAT_like"/>
    <property type="match status" value="1"/>
</dbReference>
<dbReference type="GO" id="GO:0030170">
    <property type="term" value="F:pyridoxal phosphate binding"/>
    <property type="evidence" value="ECO:0007669"/>
    <property type="project" value="InterPro"/>
</dbReference>
<dbReference type="GO" id="GO:0008483">
    <property type="term" value="F:transaminase activity"/>
    <property type="evidence" value="ECO:0007669"/>
    <property type="project" value="UniProtKB-KW"/>
</dbReference>
<dbReference type="Gene3D" id="3.40.640.10">
    <property type="entry name" value="Type I PLP-dependent aspartate aminotransferase-like (Major domain)"/>
    <property type="match status" value="1"/>
</dbReference>
<dbReference type="InterPro" id="IPR004839">
    <property type="entry name" value="Aminotransferase_I/II_large"/>
</dbReference>
<dbReference type="InterPro" id="IPR050881">
    <property type="entry name" value="LL-DAP_aminotransferase"/>
</dbReference>
<protein>
    <recommendedName>
        <fullName evidence="4">Aminotransferase</fullName>
        <ecNumber evidence="4">2.6.1.-</ecNumber>
    </recommendedName>
</protein>
<dbReference type="SUPFAM" id="SSF53383">
    <property type="entry name" value="PLP-dependent transferases"/>
    <property type="match status" value="1"/>
</dbReference>
<evidence type="ECO:0000313" key="6">
    <source>
        <dbReference type="EMBL" id="PWF27380.1"/>
    </source>
</evidence>
<evidence type="ECO:0000256" key="2">
    <source>
        <dbReference type="ARBA" id="ARBA00022576"/>
    </source>
</evidence>
<dbReference type="NCBIfam" id="TIGR03539">
    <property type="entry name" value="DapC_actino"/>
    <property type="match status" value="1"/>
</dbReference>
<comment type="caution">
    <text evidence="6">The sequence shown here is derived from an EMBL/GenBank/DDBJ whole genome shotgun (WGS) entry which is preliminary data.</text>
</comment>
<sequence length="379" mass="39961">MPLFSTELPDFPWDSLVPVRERAAEYPGGAVDLTIGTPVDPVPALIQEALCEASDAPGYPPTIGTPELRSAIEEWLVRRRGVAPAGTPGVLPTLGSKEMVALLPALLGLGAGDVVAFPEVAYPTYDVGARLAGAVPLPIDTGADPEAWPTGITMLWLNSPGNPNGHVLSVEQLRRIAQWARANNVIVASDECYGELAWDVAEAPSILDQRVCGGDYSGLFSLYSLSKQSNLAGYRAAFIAGDPERIAALSEVRKHGGFLMPAPVQHAMAVALGNEAHVAAQKEIYRKRRVILQEAVASAGLDSDADTVAGLYLWVGDPSGRVDGWGLVRAFAELGIIVAPGDFYGVAGSGRVRISLTATDERVAEAAERMPRLPAILAG</sequence>
<dbReference type="Gene3D" id="3.90.1150.10">
    <property type="entry name" value="Aspartate Aminotransferase, domain 1"/>
    <property type="match status" value="1"/>
</dbReference>
<dbReference type="EMBL" id="QETB01000001">
    <property type="protein sequence ID" value="PWF27380.1"/>
    <property type="molecule type" value="Genomic_DNA"/>
</dbReference>
<dbReference type="PANTHER" id="PTHR42832:SF3">
    <property type="entry name" value="L-GLUTAMINE--4-(METHYLSULFANYL)-2-OXOBUTANOATE AMINOTRANSFERASE"/>
    <property type="match status" value="1"/>
</dbReference>
<feature type="domain" description="Aminotransferase class I/classII large" evidence="5">
    <location>
        <begin position="31"/>
        <end position="369"/>
    </location>
</feature>
<dbReference type="InterPro" id="IPR015421">
    <property type="entry name" value="PyrdxlP-dep_Trfase_major"/>
</dbReference>
<evidence type="ECO:0000313" key="7">
    <source>
        <dbReference type="Proteomes" id="UP000245283"/>
    </source>
</evidence>
<reference evidence="7" key="1">
    <citation type="submission" date="2018-05" db="EMBL/GenBank/DDBJ databases">
        <authorList>
            <person name="Li Y."/>
        </authorList>
    </citation>
    <scope>NUCLEOTIDE SEQUENCE [LARGE SCALE GENOMIC DNA]</scope>
    <source>
        <strain evidence="7">sk1b4</strain>
    </source>
</reference>